<dbReference type="Pfam" id="PF13421">
    <property type="entry name" value="Band_7_1"/>
    <property type="match status" value="1"/>
</dbReference>
<dbReference type="InterPro" id="IPR018649">
    <property type="entry name" value="SHOCT"/>
</dbReference>
<feature type="domain" description="SHOCT" evidence="2">
    <location>
        <begin position="391"/>
        <end position="417"/>
    </location>
</feature>
<feature type="region of interest" description="Disordered" evidence="1">
    <location>
        <begin position="335"/>
        <end position="420"/>
    </location>
</feature>
<feature type="compositionally biased region" description="Low complexity" evidence="1">
    <location>
        <begin position="335"/>
        <end position="383"/>
    </location>
</feature>
<dbReference type="OrthoDB" id="9764015at2"/>
<dbReference type="Pfam" id="PF09851">
    <property type="entry name" value="SHOCT"/>
    <property type="match status" value="1"/>
</dbReference>
<dbReference type="InterPro" id="IPR033880">
    <property type="entry name" value="SPFH_YdjI"/>
</dbReference>
<comment type="caution">
    <text evidence="4">The sequence shown here is derived from an EMBL/GenBank/DDBJ whole genome shotgun (WGS) entry which is preliminary data.</text>
</comment>
<organism evidence="4 5">
    <name type="scientific">Pseudoclavibacter endophyticus</name>
    <dbReference type="NCBI Taxonomy" id="1778590"/>
    <lineage>
        <taxon>Bacteria</taxon>
        <taxon>Bacillati</taxon>
        <taxon>Actinomycetota</taxon>
        <taxon>Actinomycetes</taxon>
        <taxon>Micrococcales</taxon>
        <taxon>Microbacteriaceae</taxon>
        <taxon>Pseudoclavibacter</taxon>
    </lineage>
</organism>
<feature type="domain" description="SPFH" evidence="3">
    <location>
        <begin position="56"/>
        <end position="285"/>
    </location>
</feature>
<dbReference type="PANTHER" id="PTHR37826">
    <property type="entry name" value="FLOTILLIN BAND_7_5 DOMAIN PROTEIN"/>
    <property type="match status" value="1"/>
</dbReference>
<dbReference type="RefSeq" id="WP_158027531.1">
    <property type="nucleotide sequence ID" value="NZ_BMHG01000001.1"/>
</dbReference>
<reference evidence="4 5" key="1">
    <citation type="submission" date="2019-09" db="EMBL/GenBank/DDBJ databases">
        <title>Phylogeny of genus Pseudoclavibacter and closely related genus.</title>
        <authorList>
            <person name="Li Y."/>
        </authorList>
    </citation>
    <scope>NUCLEOTIDE SEQUENCE [LARGE SCALE GENOMIC DNA]</scope>
    <source>
        <strain evidence="4 5">EGI 60007</strain>
    </source>
</reference>
<keyword evidence="5" id="KW-1185">Reference proteome</keyword>
<protein>
    <submittedName>
        <fullName evidence="4">SPFH domain-containing protein</fullName>
    </submittedName>
</protein>
<evidence type="ECO:0000313" key="4">
    <source>
        <dbReference type="EMBL" id="KAB1648978.1"/>
    </source>
</evidence>
<dbReference type="AlphaFoldDB" id="A0A6H9WLP9"/>
<dbReference type="CDD" id="cd03408">
    <property type="entry name" value="SPFH_like_u1"/>
    <property type="match status" value="1"/>
</dbReference>
<accession>A0A6H9WLP9</accession>
<dbReference type="EMBL" id="WBJY01000001">
    <property type="protein sequence ID" value="KAB1648978.1"/>
    <property type="molecule type" value="Genomic_DNA"/>
</dbReference>
<gene>
    <name evidence="4" type="ORF">F8O04_01415</name>
</gene>
<proteinExistence type="predicted"/>
<evidence type="ECO:0000313" key="5">
    <source>
        <dbReference type="Proteomes" id="UP000431744"/>
    </source>
</evidence>
<dbReference type="PANTHER" id="PTHR37826:SF2">
    <property type="entry name" value="ZINC-RIBBON DOMAIN-CONTAINING PROTEIN"/>
    <property type="match status" value="1"/>
</dbReference>
<name>A0A6H9WLP9_9MICO</name>
<sequence length="420" mass="44928">MGFIKAFQGAIGGMFADQWVDFLVPPTGLAPTAALFPAVAKGTDAGRGANTKGSEHVITNGSKIVVPEGYALLTFQDGELTGLIAEPGGYEYASNHQQSQSVFTGGGFISPTVMSSWERFKFGGQPATQQLAFYVNLKEIPNNRFGTQSEIYWDDAYLGAQVGAITRGTYSLRIIDPVLFAKQFVPYAYLGTDARVFDFGDFDNDAATQLFNEVVSSLAPAFSIYTNDPSKGNRMARIQGDSLGFAQSLSHAVEQAYQWASGRGLVISQVAIQAIEYDEDTRKLLSDVKKADALSGNRGASFLQQSVARGFESAGQNSGGQGIAMMGMGMNAAGGAMNFQQNPNQPAPYQNPFQQGQQPQQQASAPQGQPQQGQPQQTSGAPATVDDSVSQLAKFKQMLDQGLISQDDYDAAKRRALGLD</sequence>
<dbReference type="Proteomes" id="UP000431744">
    <property type="component" value="Unassembled WGS sequence"/>
</dbReference>
<evidence type="ECO:0000256" key="1">
    <source>
        <dbReference type="SAM" id="MobiDB-lite"/>
    </source>
</evidence>
<evidence type="ECO:0000259" key="3">
    <source>
        <dbReference type="Pfam" id="PF13421"/>
    </source>
</evidence>
<evidence type="ECO:0000259" key="2">
    <source>
        <dbReference type="Pfam" id="PF09851"/>
    </source>
</evidence>